<reference evidence="2" key="1">
    <citation type="journal article" date="2019" name="Sci. Rep.">
        <title>Draft genome of Tanacetum cinerariifolium, the natural source of mosquito coil.</title>
        <authorList>
            <person name="Yamashiro T."/>
            <person name="Shiraishi A."/>
            <person name="Satake H."/>
            <person name="Nakayama K."/>
        </authorList>
    </citation>
    <scope>NUCLEOTIDE SEQUENCE</scope>
</reference>
<accession>A0A6L2MQ30</accession>
<gene>
    <name evidence="2" type="ORF">Tci_047838</name>
</gene>
<organism evidence="2">
    <name type="scientific">Tanacetum cinerariifolium</name>
    <name type="common">Dalmatian daisy</name>
    <name type="synonym">Chrysanthemum cinerariifolium</name>
    <dbReference type="NCBI Taxonomy" id="118510"/>
    <lineage>
        <taxon>Eukaryota</taxon>
        <taxon>Viridiplantae</taxon>
        <taxon>Streptophyta</taxon>
        <taxon>Embryophyta</taxon>
        <taxon>Tracheophyta</taxon>
        <taxon>Spermatophyta</taxon>
        <taxon>Magnoliopsida</taxon>
        <taxon>eudicotyledons</taxon>
        <taxon>Gunneridae</taxon>
        <taxon>Pentapetalae</taxon>
        <taxon>asterids</taxon>
        <taxon>campanulids</taxon>
        <taxon>Asterales</taxon>
        <taxon>Asteraceae</taxon>
        <taxon>Asteroideae</taxon>
        <taxon>Anthemideae</taxon>
        <taxon>Anthemidinae</taxon>
        <taxon>Tanacetum</taxon>
    </lineage>
</organism>
<evidence type="ECO:0008006" key="3">
    <source>
        <dbReference type="Google" id="ProtNLM"/>
    </source>
</evidence>
<comment type="caution">
    <text evidence="2">The sequence shown here is derived from an EMBL/GenBank/DDBJ whole genome shotgun (WGS) entry which is preliminary data.</text>
</comment>
<sequence>MDLFAFIRHADPTKVKVREKEAQDGEGTGNDDVNKRVNDVAKASQAERGDRVVDIGGIEIVANDEIQAIVADKPKKIKKKGKVTDGAGGSVYPPKKLREDYGTSSNGGASVAGKSLIALQGLLERITLAEEVGVTEAATVLFVMSFVTPTPEYEGGEGSDFATGPIIRMRPALERSSVPPPHVLTVAVTTTVVPGATSVQVHDLGVGQVNPSIFKDSASPTMAEADVAGPSQPVGTDLSAGSFYISQHMDVETLRQAETGGEEAKATKAIRLCGQIAAVEAAEATRITELNSLRERNVSLEGQVAALESAVVSKDAEIASSQSQVTKLTHDLFSLRLSYDELSVKASSLVFEKAKLVDQTGGNLSDHVAIIDSDLMDMVLHMDAEFYPRYLTTIVGRRWILSRGVRLVLAKCLASPEYLSAMVEALGRAIDKGIQDGLTAGIKHGRAKRSIADVAAFNPFAEGDYVAAINALRDVNFPLLAQLKANKDYSMADIMDLLRLEGPVAEVFKASQRQPSSEQLMVLIHRLEDQVIIRETPLDFSLEVAYNRVQRVRGDTTARRLSLTDSILPLVEPLSARSLTGEASSFAVLATAVTTALSSTFSQTDLVPSVLSTEVPPSSKIIFEEEELDTTPEHVLAL</sequence>
<proteinExistence type="predicted"/>
<name>A0A6L2MQ30_TANCI</name>
<dbReference type="AlphaFoldDB" id="A0A6L2MQ30"/>
<dbReference type="EMBL" id="BKCJ010007166">
    <property type="protein sequence ID" value="GEU75860.1"/>
    <property type="molecule type" value="Genomic_DNA"/>
</dbReference>
<feature type="region of interest" description="Disordered" evidence="1">
    <location>
        <begin position="80"/>
        <end position="105"/>
    </location>
</feature>
<evidence type="ECO:0000313" key="2">
    <source>
        <dbReference type="EMBL" id="GEU75860.1"/>
    </source>
</evidence>
<protein>
    <recommendedName>
        <fullName evidence="3">Transposase (Putative), gypsy type</fullName>
    </recommendedName>
</protein>
<evidence type="ECO:0000256" key="1">
    <source>
        <dbReference type="SAM" id="MobiDB-lite"/>
    </source>
</evidence>